<evidence type="ECO:0000256" key="7">
    <source>
        <dbReference type="SAM" id="Phobius"/>
    </source>
</evidence>
<feature type="transmembrane region" description="Helical" evidence="7">
    <location>
        <begin position="401"/>
        <end position="419"/>
    </location>
</feature>
<dbReference type="InterPro" id="IPR036259">
    <property type="entry name" value="MFS_trans_sf"/>
</dbReference>
<feature type="transmembrane region" description="Helical" evidence="7">
    <location>
        <begin position="21"/>
        <end position="42"/>
    </location>
</feature>
<gene>
    <name evidence="9" type="ORF">ACFQRI_25275</name>
</gene>
<proteinExistence type="predicted"/>
<feature type="transmembrane region" description="Helical" evidence="7">
    <location>
        <begin position="118"/>
        <end position="139"/>
    </location>
</feature>
<keyword evidence="3" id="KW-1003">Cell membrane</keyword>
<feature type="transmembrane region" description="Helical" evidence="7">
    <location>
        <begin position="306"/>
        <end position="324"/>
    </location>
</feature>
<dbReference type="SUPFAM" id="SSF103473">
    <property type="entry name" value="MFS general substrate transporter"/>
    <property type="match status" value="1"/>
</dbReference>
<evidence type="ECO:0000259" key="8">
    <source>
        <dbReference type="PROSITE" id="PS50850"/>
    </source>
</evidence>
<feature type="transmembrane region" description="Helical" evidence="7">
    <location>
        <begin position="151"/>
        <end position="172"/>
    </location>
</feature>
<accession>A0ABW2LU03</accession>
<feature type="transmembrane region" description="Helical" evidence="7">
    <location>
        <begin position="48"/>
        <end position="73"/>
    </location>
</feature>
<keyword evidence="2" id="KW-0813">Transport</keyword>
<dbReference type="RefSeq" id="WP_380672810.1">
    <property type="nucleotide sequence ID" value="NZ_JBHTCJ010000019.1"/>
</dbReference>
<evidence type="ECO:0000256" key="5">
    <source>
        <dbReference type="ARBA" id="ARBA00022989"/>
    </source>
</evidence>
<protein>
    <submittedName>
        <fullName evidence="9">MFS transporter</fullName>
    </submittedName>
</protein>
<dbReference type="Gene3D" id="1.20.1250.20">
    <property type="entry name" value="MFS general substrate transporter like domains"/>
    <property type="match status" value="1"/>
</dbReference>
<feature type="domain" description="Major facilitator superfamily (MFS) profile" evidence="8">
    <location>
        <begin position="11"/>
        <end position="424"/>
    </location>
</feature>
<feature type="transmembrane region" description="Helical" evidence="7">
    <location>
        <begin position="371"/>
        <end position="395"/>
    </location>
</feature>
<keyword evidence="6 7" id="KW-0472">Membrane</keyword>
<comment type="subcellular location">
    <subcellularLocation>
        <location evidence="1">Cell membrane</location>
        <topology evidence="1">Multi-pass membrane protein</topology>
    </subcellularLocation>
</comment>
<evidence type="ECO:0000256" key="6">
    <source>
        <dbReference type="ARBA" id="ARBA00023136"/>
    </source>
</evidence>
<evidence type="ECO:0000313" key="10">
    <source>
        <dbReference type="Proteomes" id="UP001596504"/>
    </source>
</evidence>
<sequence>MAATPNSARRVALASLIGTTIEWYDFFIYGTAAALVFNQLFFPEFDPVVGTVAAFATFAVGFLARPIGGVLFAHFGDKHGRKPMLITSLMLMGLATLLMGVLPTYASIGVWAPILLTLLRFAQGIGVGGEWGGAALMAVEHAPKNRRGFYGSWPQVGVPAGLLLGNLTFTAMSATMSEQAFLTWGWRIPFLCSALLIVVGFAIRLKISESPVFQEAMDRKEQERAERMPVVEVLRRHPRTILLAAGSFIATNATFYVGTTWIVSYTTTSLDYDRTTILSANALLAAIDIPLMMAFGLLSDRVGRRVMSLGGMAVLALFAVPWIMLVDTGVIGLFLLAGIVVQACRTAVYGPQSAFFSELFSTRLRYSGATLSYQLASILGGGIAPMICTALYGATGTSMSIAGYVVVLCLTSFVCTYLLSETYKRNLTETTPAPAQT</sequence>
<comment type="caution">
    <text evidence="9">The sequence shown here is derived from an EMBL/GenBank/DDBJ whole genome shotgun (WGS) entry which is preliminary data.</text>
</comment>
<dbReference type="PROSITE" id="PS50850">
    <property type="entry name" value="MFS"/>
    <property type="match status" value="1"/>
</dbReference>
<organism evidence="9 10">
    <name type="scientific">Saccharopolyspora griseoalba</name>
    <dbReference type="NCBI Taxonomy" id="1431848"/>
    <lineage>
        <taxon>Bacteria</taxon>
        <taxon>Bacillati</taxon>
        <taxon>Actinomycetota</taxon>
        <taxon>Actinomycetes</taxon>
        <taxon>Pseudonocardiales</taxon>
        <taxon>Pseudonocardiaceae</taxon>
        <taxon>Saccharopolyspora</taxon>
    </lineage>
</organism>
<evidence type="ECO:0000256" key="4">
    <source>
        <dbReference type="ARBA" id="ARBA00022692"/>
    </source>
</evidence>
<feature type="transmembrane region" description="Helical" evidence="7">
    <location>
        <begin position="241"/>
        <end position="264"/>
    </location>
</feature>
<feature type="transmembrane region" description="Helical" evidence="7">
    <location>
        <begin position="85"/>
        <end position="106"/>
    </location>
</feature>
<keyword evidence="5 7" id="KW-1133">Transmembrane helix</keyword>
<dbReference type="PANTHER" id="PTHR43045:SF1">
    <property type="entry name" value="SHIKIMATE TRANSPORTER"/>
    <property type="match status" value="1"/>
</dbReference>
<evidence type="ECO:0000313" key="9">
    <source>
        <dbReference type="EMBL" id="MFC7344734.1"/>
    </source>
</evidence>
<dbReference type="InterPro" id="IPR020846">
    <property type="entry name" value="MFS_dom"/>
</dbReference>
<dbReference type="PANTHER" id="PTHR43045">
    <property type="entry name" value="SHIKIMATE TRANSPORTER"/>
    <property type="match status" value="1"/>
</dbReference>
<evidence type="ECO:0000256" key="2">
    <source>
        <dbReference type="ARBA" id="ARBA00022448"/>
    </source>
</evidence>
<feature type="transmembrane region" description="Helical" evidence="7">
    <location>
        <begin position="330"/>
        <end position="350"/>
    </location>
</feature>
<feature type="transmembrane region" description="Helical" evidence="7">
    <location>
        <begin position="276"/>
        <end position="299"/>
    </location>
</feature>
<evidence type="ECO:0000256" key="3">
    <source>
        <dbReference type="ARBA" id="ARBA00022475"/>
    </source>
</evidence>
<evidence type="ECO:0000256" key="1">
    <source>
        <dbReference type="ARBA" id="ARBA00004651"/>
    </source>
</evidence>
<feature type="transmembrane region" description="Helical" evidence="7">
    <location>
        <begin position="184"/>
        <end position="203"/>
    </location>
</feature>
<dbReference type="EMBL" id="JBHTCJ010000019">
    <property type="protein sequence ID" value="MFC7344734.1"/>
    <property type="molecule type" value="Genomic_DNA"/>
</dbReference>
<dbReference type="InterPro" id="IPR005828">
    <property type="entry name" value="MFS_sugar_transport-like"/>
</dbReference>
<name>A0ABW2LU03_9PSEU</name>
<reference evidence="10" key="1">
    <citation type="journal article" date="2019" name="Int. J. Syst. Evol. Microbiol.">
        <title>The Global Catalogue of Microorganisms (GCM) 10K type strain sequencing project: providing services to taxonomists for standard genome sequencing and annotation.</title>
        <authorList>
            <consortium name="The Broad Institute Genomics Platform"/>
            <consortium name="The Broad Institute Genome Sequencing Center for Infectious Disease"/>
            <person name="Wu L."/>
            <person name="Ma J."/>
        </authorList>
    </citation>
    <scope>NUCLEOTIDE SEQUENCE [LARGE SCALE GENOMIC DNA]</scope>
    <source>
        <strain evidence="10">WLHS5</strain>
    </source>
</reference>
<dbReference type="CDD" id="cd17369">
    <property type="entry name" value="MFS_ShiA_like"/>
    <property type="match status" value="1"/>
</dbReference>
<keyword evidence="4 7" id="KW-0812">Transmembrane</keyword>
<keyword evidence="10" id="KW-1185">Reference proteome</keyword>
<dbReference type="Proteomes" id="UP001596504">
    <property type="component" value="Unassembled WGS sequence"/>
</dbReference>
<dbReference type="Pfam" id="PF00083">
    <property type="entry name" value="Sugar_tr"/>
    <property type="match status" value="1"/>
</dbReference>